<evidence type="ECO:0000256" key="8">
    <source>
        <dbReference type="HAMAP-Rule" id="MF_00596"/>
    </source>
</evidence>
<feature type="binding site" evidence="8">
    <location>
        <begin position="107"/>
        <end position="130"/>
    </location>
    <ligand>
        <name>NADP(+)</name>
        <dbReference type="ChEBI" id="CHEBI:58349"/>
    </ligand>
</feature>
<dbReference type="GO" id="GO:0046872">
    <property type="term" value="F:metal ion binding"/>
    <property type="evidence" value="ECO:0007669"/>
    <property type="project" value="UniProtKB-KW"/>
</dbReference>
<dbReference type="EMBL" id="JASAVS010000002">
    <property type="protein sequence ID" value="MDP8084621.1"/>
    <property type="molecule type" value="Genomic_DNA"/>
</dbReference>
<keyword evidence="1 8" id="KW-0479">Metal-binding</keyword>
<dbReference type="GO" id="GO:0003920">
    <property type="term" value="F:GMP reductase activity"/>
    <property type="evidence" value="ECO:0007669"/>
    <property type="project" value="UniProtKB-UniRule"/>
</dbReference>
<dbReference type="SUPFAM" id="SSF51412">
    <property type="entry name" value="Inosine monophosphate dehydrogenase (IMPDH)"/>
    <property type="match status" value="1"/>
</dbReference>
<feature type="domain" description="IMP dehydrogenase/GMP reductase" evidence="12">
    <location>
        <begin position="9"/>
        <end position="337"/>
    </location>
</feature>
<evidence type="ECO:0000313" key="16">
    <source>
        <dbReference type="Proteomes" id="UP001224812"/>
    </source>
</evidence>
<dbReference type="PROSITE" id="PS00487">
    <property type="entry name" value="IMP_DH_GMP_RED"/>
    <property type="match status" value="1"/>
</dbReference>
<dbReference type="InterPro" id="IPR005993">
    <property type="entry name" value="GMPR"/>
</dbReference>
<evidence type="ECO:0000259" key="12">
    <source>
        <dbReference type="Pfam" id="PF00478"/>
    </source>
</evidence>
<proteinExistence type="inferred from homology"/>
<dbReference type="GO" id="GO:0006163">
    <property type="term" value="P:purine nucleotide metabolic process"/>
    <property type="evidence" value="ECO:0007669"/>
    <property type="project" value="UniProtKB-UniRule"/>
</dbReference>
<dbReference type="InterPro" id="IPR050139">
    <property type="entry name" value="GMP_reductase"/>
</dbReference>
<dbReference type="NCBIfam" id="TIGR01305">
    <property type="entry name" value="GMP_reduct_1"/>
    <property type="match status" value="1"/>
</dbReference>
<reference evidence="13 16" key="3">
    <citation type="journal article" date="2023" name="Front. Microbiol.">
        <title>Phylogeography and host specificity of Pasteurellaceae pathogenic to sea-farmed fish in the north-east Atlantic.</title>
        <authorList>
            <person name="Gulla S."/>
            <person name="Colquhoun D.J."/>
            <person name="Olsen A.B."/>
            <person name="Spilsberg B."/>
            <person name="Lagesen K."/>
            <person name="Aakesson C.P."/>
            <person name="Strom S."/>
            <person name="Manji F."/>
            <person name="Birkbeck T.H."/>
            <person name="Nilsen H.K."/>
        </authorList>
    </citation>
    <scope>NUCLEOTIDE SEQUENCE [LARGE SCALE GENOMIC DNA]</scope>
    <source>
        <strain evidence="13 16">VIO11850</strain>
    </source>
</reference>
<dbReference type="InterPro" id="IPR013785">
    <property type="entry name" value="Aldolase_TIM"/>
</dbReference>
<dbReference type="NCBIfam" id="NF003470">
    <property type="entry name" value="PRK05096.1"/>
    <property type="match status" value="1"/>
</dbReference>
<reference evidence="15" key="1">
    <citation type="submission" date="2016-10" db="EMBL/GenBank/DDBJ databases">
        <authorList>
            <person name="Varghese N."/>
            <person name="Submissions S."/>
        </authorList>
    </citation>
    <scope>NUCLEOTIDE SEQUENCE [LARGE SCALE GENOMIC DNA]</scope>
    <source>
        <strain evidence="15">DSM 24204</strain>
    </source>
</reference>
<evidence type="ECO:0000256" key="4">
    <source>
        <dbReference type="ARBA" id="ARBA00023002"/>
    </source>
</evidence>
<dbReference type="PIRSF" id="PIRSF000235">
    <property type="entry name" value="GMP_reductase"/>
    <property type="match status" value="1"/>
</dbReference>
<keyword evidence="4 8" id="KW-0560">Oxidoreductase</keyword>
<comment type="subunit">
    <text evidence="8">Homotetramer.</text>
</comment>
<dbReference type="EMBL" id="FOBN01000001">
    <property type="protein sequence ID" value="SEL88737.1"/>
    <property type="molecule type" value="Genomic_DNA"/>
</dbReference>
<dbReference type="FunFam" id="3.20.20.70:FF:000012">
    <property type="entry name" value="GMP reductase"/>
    <property type="match status" value="1"/>
</dbReference>
<dbReference type="Proteomes" id="UP000198883">
    <property type="component" value="Unassembled WGS sequence"/>
</dbReference>
<dbReference type="SMART" id="SM01240">
    <property type="entry name" value="IMPDH"/>
    <property type="match status" value="1"/>
</dbReference>
<evidence type="ECO:0000256" key="5">
    <source>
        <dbReference type="ARBA" id="ARBA00037691"/>
    </source>
</evidence>
<name>A0A1H7TXR8_9PAST</name>
<evidence type="ECO:0000313" key="14">
    <source>
        <dbReference type="EMBL" id="SEL88737.1"/>
    </source>
</evidence>
<dbReference type="AlphaFoldDB" id="A0A1H7TXR8"/>
<evidence type="ECO:0000256" key="9">
    <source>
        <dbReference type="PIRSR" id="PIRSR000235-1"/>
    </source>
</evidence>
<dbReference type="GeneID" id="83544819"/>
<dbReference type="CDD" id="cd00381">
    <property type="entry name" value="IMPDH"/>
    <property type="match status" value="1"/>
</dbReference>
<evidence type="ECO:0000256" key="11">
    <source>
        <dbReference type="RuleBase" id="RU003929"/>
    </source>
</evidence>
<gene>
    <name evidence="8" type="primary">guaC</name>
    <name evidence="13" type="ORF">QJT92_01560</name>
    <name evidence="14" type="ORF">SAMN05444853_10134</name>
</gene>
<comment type="catalytic activity">
    <reaction evidence="6 8 11">
        <text>IMP + NH4(+) + NADP(+) = GMP + NADPH + 2 H(+)</text>
        <dbReference type="Rhea" id="RHEA:17185"/>
        <dbReference type="ChEBI" id="CHEBI:15378"/>
        <dbReference type="ChEBI" id="CHEBI:28938"/>
        <dbReference type="ChEBI" id="CHEBI:57783"/>
        <dbReference type="ChEBI" id="CHEBI:58053"/>
        <dbReference type="ChEBI" id="CHEBI:58115"/>
        <dbReference type="ChEBI" id="CHEBI:58349"/>
        <dbReference type="EC" id="1.7.1.7"/>
    </reaction>
</comment>
<dbReference type="InterPro" id="IPR001093">
    <property type="entry name" value="IMP_DH_GMPRt"/>
</dbReference>
<evidence type="ECO:0000313" key="15">
    <source>
        <dbReference type="Proteomes" id="UP000198883"/>
    </source>
</evidence>
<protein>
    <recommendedName>
        <fullName evidence="8">GMP reductase</fullName>
        <ecNumber evidence="8">1.7.1.7</ecNumber>
    </recommendedName>
    <alternativeName>
        <fullName evidence="8">Guanosine 5'-monophosphate oxidoreductase</fullName>
        <shortName evidence="8">Guanosine monophosphate reductase</shortName>
    </alternativeName>
</protein>
<dbReference type="Pfam" id="PF00478">
    <property type="entry name" value="IMPDH"/>
    <property type="match status" value="1"/>
</dbReference>
<keyword evidence="3 8" id="KW-0630">Potassium</keyword>
<feature type="active site" description="Thioimidate intermediate" evidence="8 9">
    <location>
        <position position="185"/>
    </location>
</feature>
<keyword evidence="2 8" id="KW-0521">NADP</keyword>
<dbReference type="RefSeq" id="WP_090919264.1">
    <property type="nucleotide sequence ID" value="NZ_CP016180.1"/>
</dbReference>
<evidence type="ECO:0000313" key="13">
    <source>
        <dbReference type="EMBL" id="MDP8084621.1"/>
    </source>
</evidence>
<dbReference type="InterPro" id="IPR015875">
    <property type="entry name" value="IMP_DH/GMP_Rdtase_CS"/>
</dbReference>
<keyword evidence="16" id="KW-1185">Reference proteome</keyword>
<dbReference type="HAMAP" id="MF_00596">
    <property type="entry name" value="GMP_reduct_type1"/>
    <property type="match status" value="1"/>
</dbReference>
<dbReference type="PANTHER" id="PTHR43170:SF5">
    <property type="entry name" value="GMP REDUCTASE"/>
    <property type="match status" value="1"/>
</dbReference>
<comment type="similarity">
    <text evidence="7 8">Belongs to the IMPDH/GMPR family. GuaC type 1 subfamily.</text>
</comment>
<dbReference type="OrthoDB" id="9805398at2"/>
<evidence type="ECO:0000256" key="1">
    <source>
        <dbReference type="ARBA" id="ARBA00022723"/>
    </source>
</evidence>
<reference evidence="14" key="2">
    <citation type="submission" date="2016-10" db="EMBL/GenBank/DDBJ databases">
        <authorList>
            <person name="de Groot N.N."/>
        </authorList>
    </citation>
    <scope>NUCLEOTIDE SEQUENCE [LARGE SCALE GENOMIC DNA]</scope>
    <source>
        <strain evidence="14">DSM 24204</strain>
    </source>
</reference>
<dbReference type="PANTHER" id="PTHR43170">
    <property type="entry name" value="GMP REDUCTASE"/>
    <property type="match status" value="1"/>
</dbReference>
<comment type="function">
    <text evidence="5 8 11">Catalyzes the irreversible NADPH-dependent deamination of GMP to IMP. It functions in the conversion of nucleobase, nucleoside and nucleotide derivatives of G to A nucleotides, and in maintaining the intracellular balance of A and G nucleotides.</text>
</comment>
<feature type="binding site" evidence="8 10">
    <location>
        <position position="180"/>
    </location>
    <ligand>
        <name>K(+)</name>
        <dbReference type="ChEBI" id="CHEBI:29103"/>
    </ligand>
</feature>
<accession>A0A1H7TXR8</accession>
<evidence type="ECO:0000256" key="3">
    <source>
        <dbReference type="ARBA" id="ARBA00022958"/>
    </source>
</evidence>
<evidence type="ECO:0000256" key="2">
    <source>
        <dbReference type="ARBA" id="ARBA00022857"/>
    </source>
</evidence>
<feature type="binding site" evidence="8 10">
    <location>
        <position position="182"/>
    </location>
    <ligand>
        <name>K(+)</name>
        <dbReference type="ChEBI" id="CHEBI:29103"/>
    </ligand>
</feature>
<feature type="binding site" evidence="8">
    <location>
        <begin position="215"/>
        <end position="238"/>
    </location>
    <ligand>
        <name>NADP(+)</name>
        <dbReference type="ChEBI" id="CHEBI:58349"/>
    </ligand>
</feature>
<evidence type="ECO:0000256" key="7">
    <source>
        <dbReference type="ARBA" id="ARBA00061520"/>
    </source>
</evidence>
<evidence type="ECO:0000256" key="6">
    <source>
        <dbReference type="ARBA" id="ARBA00048616"/>
    </source>
</evidence>
<dbReference type="Gene3D" id="3.20.20.70">
    <property type="entry name" value="Aldolase class I"/>
    <property type="match status" value="1"/>
</dbReference>
<sequence>MLIEEQEYLDFDNVLIKPKRSTLNSRKEVTLNRAFTTRNSKVEIEGVPIIAANMDSVGTFEMAKSLAQFQIFTAVHKFYDVDDWVAFAKNNQAILKYLFVTIGSSDTEIEKLQQIIAKVPELKMICVDIANGYSAHFLNQVKKIRQLFPDKVLMAGNVVTYEITEELILSGVDIVKIGVGPGSVCTTRKMTGIGVPQLSATIECADAAHGLGGLVCTDGGCVNVGDISKAFGGGADFVMLGGMLSAHKESNGEVVIKDGKEFMTFYGMSSSNAMKKHYGKVNEYRASEGKEVLLPYRGEVKHTVQEILGGIRSTCTYVGAAKLKHLPKRTTFIKVSRQINTVYNNFEKS</sequence>
<dbReference type="EC" id="1.7.1.7" evidence="8"/>
<dbReference type="GO" id="GO:1902560">
    <property type="term" value="C:GMP reductase complex"/>
    <property type="evidence" value="ECO:0007669"/>
    <property type="project" value="InterPro"/>
</dbReference>
<evidence type="ECO:0000256" key="10">
    <source>
        <dbReference type="PIRSR" id="PIRSR000235-3"/>
    </source>
</evidence>
<organism evidence="14 15">
    <name type="scientific">Phocoenobacter skyensis</name>
    <dbReference type="NCBI Taxonomy" id="97481"/>
    <lineage>
        <taxon>Bacteria</taxon>
        <taxon>Pseudomonadati</taxon>
        <taxon>Pseudomonadota</taxon>
        <taxon>Gammaproteobacteria</taxon>
        <taxon>Pasteurellales</taxon>
        <taxon>Pasteurellaceae</taxon>
        <taxon>Phocoenobacter</taxon>
    </lineage>
</organism>
<dbReference type="STRING" id="97481.SAMN05444853_10134"/>
<dbReference type="Proteomes" id="UP001224812">
    <property type="component" value="Unassembled WGS sequence"/>
</dbReference>